<proteinExistence type="predicted"/>
<name>A0A8S5T082_9CAUD</name>
<reference evidence="1" key="1">
    <citation type="journal article" date="2021" name="Proc. Natl. Acad. Sci. U.S.A.">
        <title>A Catalog of Tens of Thousands of Viruses from Human Metagenomes Reveals Hidden Associations with Chronic Diseases.</title>
        <authorList>
            <person name="Tisza M.J."/>
            <person name="Buck C.B."/>
        </authorList>
    </citation>
    <scope>NUCLEOTIDE SEQUENCE</scope>
    <source>
        <strain evidence="1">CtWb16</strain>
    </source>
</reference>
<protein>
    <submittedName>
        <fullName evidence="1">Uncharacterized protein</fullName>
    </submittedName>
</protein>
<evidence type="ECO:0000313" key="1">
    <source>
        <dbReference type="EMBL" id="DAF56673.1"/>
    </source>
</evidence>
<accession>A0A8S5T082</accession>
<sequence length="66" mass="7640">MLRFIGDMFIGWILFTDTGKKTINMVVNKAYKHIQSNVLNSTQMKDLLSLKDIFIKDENDKSTTNN</sequence>
<organism evidence="1">
    <name type="scientific">Myoviridae sp. ctWb16</name>
    <dbReference type="NCBI Taxonomy" id="2827690"/>
    <lineage>
        <taxon>Viruses</taxon>
        <taxon>Duplodnaviria</taxon>
        <taxon>Heunggongvirae</taxon>
        <taxon>Uroviricota</taxon>
        <taxon>Caudoviricetes</taxon>
    </lineage>
</organism>
<dbReference type="EMBL" id="BK032721">
    <property type="protein sequence ID" value="DAF56673.1"/>
    <property type="molecule type" value="Genomic_DNA"/>
</dbReference>